<name>A0A1T4N4Z6_9GAMM</name>
<dbReference type="PANTHER" id="PTHR45138">
    <property type="entry name" value="REGULATORY COMPONENTS OF SENSORY TRANSDUCTION SYSTEM"/>
    <property type="match status" value="1"/>
</dbReference>
<feature type="coiled-coil region" evidence="4">
    <location>
        <begin position="215"/>
        <end position="249"/>
    </location>
</feature>
<dbReference type="PANTHER" id="PTHR45138:SF9">
    <property type="entry name" value="DIGUANYLATE CYCLASE DGCM-RELATED"/>
    <property type="match status" value="1"/>
</dbReference>
<dbReference type="FunFam" id="3.30.70.270:FF:000001">
    <property type="entry name" value="Diguanylate cyclase domain protein"/>
    <property type="match status" value="1"/>
</dbReference>
<dbReference type="Pfam" id="PF05227">
    <property type="entry name" value="CHASE3"/>
    <property type="match status" value="1"/>
</dbReference>
<dbReference type="InterPro" id="IPR000160">
    <property type="entry name" value="GGDEF_dom"/>
</dbReference>
<sequence>MAWHPDPGPPLPDTLTRLRPYRYPSMALAAGLLLAVGVAMVWGIAELKRGITWVDHSYRVISEIDGGQVALLKSESAARGYRRTGAAAQQADYLLIVPQVLEHPDNLVRLTDDNPEQNERARRWRDLVHTRLGELERLMDDTQATGTADEAINRDVRFSRMRRASTLANEMRVVERKLLVQRRATTDQRATQLTMFVVLGTAIPVVLLGLLLTGLLRENGRARKLEREARSAMRELEASLAQRDRLSEQRRILGIYAGMLQSAEDVTEAFSLTVETLEKLLPQAGGRFYTLHPSADIADTAARFGTEAIASADVLAPNQCWALRRGQPHRTDDEHGHIKCQHLDQAVPLAGIWTLCVPLIAHGTSLGMLHVSAHERDGTANNDTTLVEAIAEQLSLAIANLHLRETLRLQSLRDPLTGLFNRRYLEENLNRELQRCARRGLPLTVMMLDVDHFKSFNDEYGHAAGDALLSQIGQTLGSLVREEDIACRYGGEEFTVVLPEAGAGEAALRAEGIRSEIGSTTVTHLRSTLGPRTISIGVATFPADGDTPAQLLAKADRALYEAKAQGRDRVVSA</sequence>
<dbReference type="Pfam" id="PF13185">
    <property type="entry name" value="GAF_2"/>
    <property type="match status" value="1"/>
</dbReference>
<evidence type="ECO:0000313" key="7">
    <source>
        <dbReference type="EMBL" id="SJZ74127.1"/>
    </source>
</evidence>
<dbReference type="AlphaFoldDB" id="A0A1T4N4Z6"/>
<evidence type="ECO:0000259" key="6">
    <source>
        <dbReference type="PROSITE" id="PS50887"/>
    </source>
</evidence>
<evidence type="ECO:0000256" key="4">
    <source>
        <dbReference type="SAM" id="Coils"/>
    </source>
</evidence>
<evidence type="ECO:0000256" key="2">
    <source>
        <dbReference type="ARBA" id="ARBA00012528"/>
    </source>
</evidence>
<evidence type="ECO:0000256" key="5">
    <source>
        <dbReference type="SAM" id="Phobius"/>
    </source>
</evidence>
<feature type="transmembrane region" description="Helical" evidence="5">
    <location>
        <begin position="26"/>
        <end position="45"/>
    </location>
</feature>
<dbReference type="NCBIfam" id="TIGR00254">
    <property type="entry name" value="GGDEF"/>
    <property type="match status" value="1"/>
</dbReference>
<gene>
    <name evidence="7" type="ORF">SAMN02745674_00723</name>
</gene>
<dbReference type="PROSITE" id="PS50887">
    <property type="entry name" value="GGDEF"/>
    <property type="match status" value="1"/>
</dbReference>
<dbReference type="Proteomes" id="UP000190061">
    <property type="component" value="Unassembled WGS sequence"/>
</dbReference>
<keyword evidence="5" id="KW-0472">Membrane</keyword>
<dbReference type="Pfam" id="PF00990">
    <property type="entry name" value="GGDEF"/>
    <property type="match status" value="1"/>
</dbReference>
<dbReference type="STRING" id="1122188.SAMN02745674_00723"/>
<dbReference type="GO" id="GO:0052621">
    <property type="term" value="F:diguanylate cyclase activity"/>
    <property type="evidence" value="ECO:0007669"/>
    <property type="project" value="UniProtKB-EC"/>
</dbReference>
<dbReference type="InterPro" id="IPR007891">
    <property type="entry name" value="CHASE3"/>
</dbReference>
<reference evidence="7 8" key="1">
    <citation type="submission" date="2017-02" db="EMBL/GenBank/DDBJ databases">
        <authorList>
            <person name="Peterson S.W."/>
        </authorList>
    </citation>
    <scope>NUCLEOTIDE SEQUENCE [LARGE SCALE GENOMIC DNA]</scope>
    <source>
        <strain evidence="7 8">DSM 21749</strain>
    </source>
</reference>
<keyword evidence="5" id="KW-1133">Transmembrane helix</keyword>
<dbReference type="CDD" id="cd01949">
    <property type="entry name" value="GGDEF"/>
    <property type="match status" value="1"/>
</dbReference>
<dbReference type="InterPro" id="IPR050469">
    <property type="entry name" value="Diguanylate_Cyclase"/>
</dbReference>
<dbReference type="SMART" id="SM00065">
    <property type="entry name" value="GAF"/>
    <property type="match status" value="1"/>
</dbReference>
<dbReference type="EC" id="2.7.7.65" evidence="2"/>
<protein>
    <recommendedName>
        <fullName evidence="2">diguanylate cyclase</fullName>
        <ecNumber evidence="2">2.7.7.65</ecNumber>
    </recommendedName>
</protein>
<keyword evidence="8" id="KW-1185">Reference proteome</keyword>
<dbReference type="GO" id="GO:0043709">
    <property type="term" value="P:cell adhesion involved in single-species biofilm formation"/>
    <property type="evidence" value="ECO:0007669"/>
    <property type="project" value="TreeGrafter"/>
</dbReference>
<proteinExistence type="predicted"/>
<dbReference type="EMBL" id="FUXP01000001">
    <property type="protein sequence ID" value="SJZ74127.1"/>
    <property type="molecule type" value="Genomic_DNA"/>
</dbReference>
<dbReference type="Gene3D" id="3.30.450.40">
    <property type="match status" value="1"/>
</dbReference>
<dbReference type="SMART" id="SM00267">
    <property type="entry name" value="GGDEF"/>
    <property type="match status" value="1"/>
</dbReference>
<dbReference type="InterPro" id="IPR043128">
    <property type="entry name" value="Rev_trsase/Diguanyl_cyclase"/>
</dbReference>
<dbReference type="SUPFAM" id="SSF55073">
    <property type="entry name" value="Nucleotide cyclase"/>
    <property type="match status" value="1"/>
</dbReference>
<comment type="catalytic activity">
    <reaction evidence="3">
        <text>2 GTP = 3',3'-c-di-GMP + 2 diphosphate</text>
        <dbReference type="Rhea" id="RHEA:24898"/>
        <dbReference type="ChEBI" id="CHEBI:33019"/>
        <dbReference type="ChEBI" id="CHEBI:37565"/>
        <dbReference type="ChEBI" id="CHEBI:58805"/>
        <dbReference type="EC" id="2.7.7.65"/>
    </reaction>
</comment>
<dbReference type="GO" id="GO:0005886">
    <property type="term" value="C:plasma membrane"/>
    <property type="evidence" value="ECO:0007669"/>
    <property type="project" value="TreeGrafter"/>
</dbReference>
<evidence type="ECO:0000256" key="3">
    <source>
        <dbReference type="ARBA" id="ARBA00034247"/>
    </source>
</evidence>
<dbReference type="GO" id="GO:1902201">
    <property type="term" value="P:negative regulation of bacterial-type flagellum-dependent cell motility"/>
    <property type="evidence" value="ECO:0007669"/>
    <property type="project" value="TreeGrafter"/>
</dbReference>
<comment type="cofactor">
    <cofactor evidence="1">
        <name>Mg(2+)</name>
        <dbReference type="ChEBI" id="CHEBI:18420"/>
    </cofactor>
</comment>
<evidence type="ECO:0000313" key="8">
    <source>
        <dbReference type="Proteomes" id="UP000190061"/>
    </source>
</evidence>
<keyword evidence="5" id="KW-0812">Transmembrane</keyword>
<feature type="domain" description="GGDEF" evidence="6">
    <location>
        <begin position="441"/>
        <end position="573"/>
    </location>
</feature>
<keyword evidence="4" id="KW-0175">Coiled coil</keyword>
<dbReference type="SUPFAM" id="SSF55781">
    <property type="entry name" value="GAF domain-like"/>
    <property type="match status" value="1"/>
</dbReference>
<dbReference type="InterPro" id="IPR029787">
    <property type="entry name" value="Nucleotide_cyclase"/>
</dbReference>
<organism evidence="7 8">
    <name type="scientific">Lysobacter spongiicola DSM 21749</name>
    <dbReference type="NCBI Taxonomy" id="1122188"/>
    <lineage>
        <taxon>Bacteria</taxon>
        <taxon>Pseudomonadati</taxon>
        <taxon>Pseudomonadota</taxon>
        <taxon>Gammaproteobacteria</taxon>
        <taxon>Lysobacterales</taxon>
        <taxon>Lysobacteraceae</taxon>
        <taxon>Novilysobacter</taxon>
    </lineage>
</organism>
<feature type="transmembrane region" description="Helical" evidence="5">
    <location>
        <begin position="193"/>
        <end position="216"/>
    </location>
</feature>
<dbReference type="InterPro" id="IPR029016">
    <property type="entry name" value="GAF-like_dom_sf"/>
</dbReference>
<evidence type="ECO:0000256" key="1">
    <source>
        <dbReference type="ARBA" id="ARBA00001946"/>
    </source>
</evidence>
<dbReference type="Gene3D" id="3.30.70.270">
    <property type="match status" value="1"/>
</dbReference>
<dbReference type="InterPro" id="IPR003018">
    <property type="entry name" value="GAF"/>
</dbReference>
<accession>A0A1T4N4Z6</accession>